<dbReference type="EMBL" id="JAWZVU010000064">
    <property type="protein sequence ID" value="MDX7720993.1"/>
    <property type="molecule type" value="Genomic_DNA"/>
</dbReference>
<organism evidence="1 2">
    <name type="scientific">Aeromonas caviae</name>
    <name type="common">Aeromonas punctata</name>
    <dbReference type="NCBI Taxonomy" id="648"/>
    <lineage>
        <taxon>Bacteria</taxon>
        <taxon>Pseudomonadati</taxon>
        <taxon>Pseudomonadota</taxon>
        <taxon>Gammaproteobacteria</taxon>
        <taxon>Aeromonadales</taxon>
        <taxon>Aeromonadaceae</taxon>
        <taxon>Aeromonas</taxon>
    </lineage>
</organism>
<accession>A0AAW9F4T9</accession>
<evidence type="ECO:0000313" key="2">
    <source>
        <dbReference type="Proteomes" id="UP001277183"/>
    </source>
</evidence>
<proteinExistence type="predicted"/>
<sequence>MSNPALKGDEIARNPNGYLALATRAAELEREGRYIAVLDLWKAAWKVAKNGLNQEWAKASVDLCMTCIHRFGKREA</sequence>
<dbReference type="InterPro" id="IPR047666">
    <property type="entry name" value="ANR_neg_reg"/>
</dbReference>
<name>A0AAW9F4T9_AERCA</name>
<evidence type="ECO:0000313" key="1">
    <source>
        <dbReference type="EMBL" id="MDX7720993.1"/>
    </source>
</evidence>
<dbReference type="RefSeq" id="WP_319886681.1">
    <property type="nucleotide sequence ID" value="NZ_JAWZVU010000064.1"/>
</dbReference>
<protein>
    <submittedName>
        <fullName evidence="1">ANR family transcriptional regulator</fullName>
    </submittedName>
</protein>
<reference evidence="1" key="1">
    <citation type="submission" date="2023-11" db="EMBL/GenBank/DDBJ databases">
        <title>WGS of Aeromonas in Northern Israel.</title>
        <authorList>
            <person name="Hershko Y."/>
        </authorList>
    </citation>
    <scope>NUCLEOTIDE SEQUENCE</scope>
    <source>
        <strain evidence="1">77416</strain>
    </source>
</reference>
<dbReference type="NCBIfam" id="NF033650">
    <property type="entry name" value="ANR_neg_reg"/>
    <property type="match status" value="1"/>
</dbReference>
<dbReference type="AlphaFoldDB" id="A0AAW9F4T9"/>
<dbReference type="Proteomes" id="UP001277183">
    <property type="component" value="Unassembled WGS sequence"/>
</dbReference>
<comment type="caution">
    <text evidence="1">The sequence shown here is derived from an EMBL/GenBank/DDBJ whole genome shotgun (WGS) entry which is preliminary data.</text>
</comment>
<gene>
    <name evidence="1" type="ORF">SJS77_10955</name>
</gene>